<protein>
    <submittedName>
        <fullName evidence="3">Transcriptional regulator, putative</fullName>
    </submittedName>
</protein>
<evidence type="ECO:0000313" key="3">
    <source>
        <dbReference type="EMBL" id="EFI36098.1"/>
    </source>
</evidence>
<dbReference type="InterPro" id="IPR051534">
    <property type="entry name" value="CBASS_pafABC_assoc_protein"/>
</dbReference>
<dbReference type="Pfam" id="PF25583">
    <property type="entry name" value="WCX"/>
    <property type="match status" value="1"/>
</dbReference>
<proteinExistence type="predicted"/>
<dbReference type="PROSITE" id="PS52050">
    <property type="entry name" value="WYL"/>
    <property type="match status" value="1"/>
</dbReference>
<dbReference type="Pfam" id="PF13280">
    <property type="entry name" value="WYL"/>
    <property type="match status" value="1"/>
</dbReference>
<sequence>MRGRNIVQLLRAVDLLSQPGGSTINRMSEALDIDRRSVYRLLDIIQALGFPVYDDIQEMGREKLWKMDADYVLKLPNITLPDVRLNLSEILALHLLRTEASIYAGTEIEARIEAAFSKLALFTPKDFQDRIGKLKTLFVSSGKLTKDYTGKEEIIDTLARAMLNQKTCVISYFSFVDETLKRFRVDPLHFFESSGGLYLFVRATRFGDIRILAVERIESLEELGDSFDYPGDFDPNAKLSMAFDMVYDDPMELEVVFSPGQAKYIRERRFSPSQEIIDNPDGSVTLKMSTSGWFDVKKWLLGFGAEAVVVRPVKLRDEMIEEMEAALERYVK</sequence>
<dbReference type="EMBL" id="ACJN02000001">
    <property type="protein sequence ID" value="EFI36098.1"/>
    <property type="molecule type" value="Genomic_DNA"/>
</dbReference>
<evidence type="ECO:0000313" key="4">
    <source>
        <dbReference type="Proteomes" id="UP000005496"/>
    </source>
</evidence>
<dbReference type="RefSeq" id="WP_008869223.1">
    <property type="nucleotide sequence ID" value="NZ_ACJN02000001.1"/>
</dbReference>
<evidence type="ECO:0000259" key="1">
    <source>
        <dbReference type="Pfam" id="PF13280"/>
    </source>
</evidence>
<dbReference type="eggNOG" id="COG2378">
    <property type="taxonomic scope" value="Bacteria"/>
</dbReference>
<dbReference type="InterPro" id="IPR057727">
    <property type="entry name" value="WCX_dom"/>
</dbReference>
<dbReference type="InterPro" id="IPR028349">
    <property type="entry name" value="PafC-like"/>
</dbReference>
<dbReference type="Proteomes" id="UP000005496">
    <property type="component" value="Unassembled WGS sequence"/>
</dbReference>
<organism evidence="3 4">
    <name type="scientific">Desulfonatronospira thiodismutans ASO3-1</name>
    <dbReference type="NCBI Taxonomy" id="555779"/>
    <lineage>
        <taxon>Bacteria</taxon>
        <taxon>Pseudomonadati</taxon>
        <taxon>Thermodesulfobacteriota</taxon>
        <taxon>Desulfovibrionia</taxon>
        <taxon>Desulfovibrionales</taxon>
        <taxon>Desulfonatronovibrionaceae</taxon>
        <taxon>Desulfonatronospira</taxon>
    </lineage>
</organism>
<evidence type="ECO:0000259" key="2">
    <source>
        <dbReference type="Pfam" id="PF25583"/>
    </source>
</evidence>
<accession>D6SN37</accession>
<gene>
    <name evidence="3" type="ORF">Dthio_PD3546</name>
</gene>
<comment type="caution">
    <text evidence="3">The sequence shown here is derived from an EMBL/GenBank/DDBJ whole genome shotgun (WGS) entry which is preliminary data.</text>
</comment>
<dbReference type="AlphaFoldDB" id="D6SN37"/>
<dbReference type="InterPro" id="IPR026881">
    <property type="entry name" value="WYL_dom"/>
</dbReference>
<name>D6SN37_9BACT</name>
<feature type="domain" description="WYL" evidence="1">
    <location>
        <begin position="153"/>
        <end position="221"/>
    </location>
</feature>
<reference evidence="3" key="1">
    <citation type="submission" date="2010-05" db="EMBL/GenBank/DDBJ databases">
        <title>The draft genome of Desulfonatronospira thiodismutans ASO3-1.</title>
        <authorList>
            <consortium name="US DOE Joint Genome Institute (JGI-PGF)"/>
            <person name="Lucas S."/>
            <person name="Copeland A."/>
            <person name="Lapidus A."/>
            <person name="Cheng J.-F."/>
            <person name="Bruce D."/>
            <person name="Goodwin L."/>
            <person name="Pitluck S."/>
            <person name="Chertkov O."/>
            <person name="Brettin T."/>
            <person name="Detter J.C."/>
            <person name="Han C."/>
            <person name="Land M.L."/>
            <person name="Hauser L."/>
            <person name="Kyrpides N."/>
            <person name="Mikhailova N."/>
            <person name="Muyzer G."/>
            <person name="Woyke T."/>
        </authorList>
    </citation>
    <scope>NUCLEOTIDE SEQUENCE [LARGE SCALE GENOMIC DNA]</scope>
    <source>
        <strain evidence="3">ASO3-1</strain>
    </source>
</reference>
<dbReference type="PANTHER" id="PTHR34580">
    <property type="match status" value="1"/>
</dbReference>
<feature type="domain" description="WCX" evidence="2">
    <location>
        <begin position="250"/>
        <end position="327"/>
    </location>
</feature>
<dbReference type="PANTHER" id="PTHR34580:SF1">
    <property type="entry name" value="PROTEIN PAFC"/>
    <property type="match status" value="1"/>
</dbReference>
<dbReference type="PIRSF" id="PIRSF016838">
    <property type="entry name" value="PafC"/>
    <property type="match status" value="1"/>
</dbReference>
<dbReference type="OrthoDB" id="5417724at2"/>
<keyword evidence="4" id="KW-1185">Reference proteome</keyword>